<evidence type="ECO:0000256" key="2">
    <source>
        <dbReference type="ARBA" id="ARBA00022692"/>
    </source>
</evidence>
<evidence type="ECO:0000256" key="3">
    <source>
        <dbReference type="ARBA" id="ARBA00022989"/>
    </source>
</evidence>
<evidence type="ECO:0000313" key="9">
    <source>
        <dbReference type="Proteomes" id="UP000295788"/>
    </source>
</evidence>
<dbReference type="EC" id="4.2.2.29" evidence="7"/>
<dbReference type="InterPro" id="IPR003770">
    <property type="entry name" value="MLTG-like"/>
</dbReference>
<evidence type="ECO:0000256" key="7">
    <source>
        <dbReference type="HAMAP-Rule" id="MF_02065"/>
    </source>
</evidence>
<dbReference type="AlphaFoldDB" id="A0A4V2UT20"/>
<dbReference type="Proteomes" id="UP000295788">
    <property type="component" value="Unassembled WGS sequence"/>
</dbReference>
<evidence type="ECO:0000313" key="8">
    <source>
        <dbReference type="EMBL" id="TCS83804.1"/>
    </source>
</evidence>
<dbReference type="GO" id="GO:0071555">
    <property type="term" value="P:cell wall organization"/>
    <property type="evidence" value="ECO:0007669"/>
    <property type="project" value="UniProtKB-KW"/>
</dbReference>
<name>A0A4V2UT20_9BACI</name>
<dbReference type="GO" id="GO:0009252">
    <property type="term" value="P:peptidoglycan biosynthetic process"/>
    <property type="evidence" value="ECO:0007669"/>
    <property type="project" value="UniProtKB-UniRule"/>
</dbReference>
<evidence type="ECO:0000256" key="1">
    <source>
        <dbReference type="ARBA" id="ARBA00022475"/>
    </source>
</evidence>
<keyword evidence="4 7" id="KW-0472">Membrane</keyword>
<dbReference type="GO" id="GO:0005886">
    <property type="term" value="C:plasma membrane"/>
    <property type="evidence" value="ECO:0007669"/>
    <property type="project" value="UniProtKB-SubCell"/>
</dbReference>
<accession>A0A4V2UT20</accession>
<keyword evidence="3 7" id="KW-1133">Transmembrane helix</keyword>
<evidence type="ECO:0000256" key="5">
    <source>
        <dbReference type="ARBA" id="ARBA00023239"/>
    </source>
</evidence>
<dbReference type="PANTHER" id="PTHR30518:SF2">
    <property type="entry name" value="ENDOLYTIC MUREIN TRANSGLYCOSYLASE"/>
    <property type="match status" value="1"/>
</dbReference>
<keyword evidence="6 7" id="KW-0961">Cell wall biogenesis/degradation</keyword>
<dbReference type="Pfam" id="PF02618">
    <property type="entry name" value="YceG"/>
    <property type="match status" value="1"/>
</dbReference>
<evidence type="ECO:0000256" key="6">
    <source>
        <dbReference type="ARBA" id="ARBA00023316"/>
    </source>
</evidence>
<feature type="transmembrane region" description="Helical" evidence="7">
    <location>
        <begin position="9"/>
        <end position="29"/>
    </location>
</feature>
<keyword evidence="2 7" id="KW-0812">Transmembrane</keyword>
<protein>
    <recommendedName>
        <fullName evidence="7">Endolytic murein transglycosylase</fullName>
        <ecNumber evidence="7">4.2.2.29</ecNumber>
    </recommendedName>
    <alternativeName>
        <fullName evidence="7">Peptidoglycan lytic transglycosylase</fullName>
    </alternativeName>
    <alternativeName>
        <fullName evidence="7">Peptidoglycan polymerization terminase</fullName>
    </alternativeName>
</protein>
<evidence type="ECO:0000256" key="4">
    <source>
        <dbReference type="ARBA" id="ARBA00023136"/>
    </source>
</evidence>
<dbReference type="NCBIfam" id="TIGR00247">
    <property type="entry name" value="endolytic transglycosylase MltG"/>
    <property type="match status" value="1"/>
</dbReference>
<dbReference type="GO" id="GO:0008932">
    <property type="term" value="F:lytic endotransglycosylase activity"/>
    <property type="evidence" value="ECO:0007669"/>
    <property type="project" value="UniProtKB-UniRule"/>
</dbReference>
<gene>
    <name evidence="7" type="primary">mltG</name>
    <name evidence="8" type="ORF">EDD72_103129</name>
</gene>
<dbReference type="PANTHER" id="PTHR30518">
    <property type="entry name" value="ENDOLYTIC MUREIN TRANSGLYCOSYLASE"/>
    <property type="match status" value="1"/>
</dbReference>
<dbReference type="Gene3D" id="3.30.1490.480">
    <property type="entry name" value="Endolytic murein transglycosylase"/>
    <property type="match status" value="2"/>
</dbReference>
<comment type="function">
    <text evidence="7">Functions as a peptidoglycan terminase that cleaves nascent peptidoglycan strands endolytically to terminate their elongation.</text>
</comment>
<dbReference type="CDD" id="cd08010">
    <property type="entry name" value="MltG_like"/>
    <property type="match status" value="1"/>
</dbReference>
<keyword evidence="5 7" id="KW-0456">Lyase</keyword>
<keyword evidence="1 7" id="KW-1003">Cell membrane</keyword>
<organism evidence="8 9">
    <name type="scientific">Tepidibacillus fermentans</name>
    <dbReference type="NCBI Taxonomy" id="1281767"/>
    <lineage>
        <taxon>Bacteria</taxon>
        <taxon>Bacillati</taxon>
        <taxon>Bacillota</taxon>
        <taxon>Bacilli</taxon>
        <taxon>Bacillales</taxon>
        <taxon>Bacillaceae</taxon>
        <taxon>Tepidibacillus</taxon>
    </lineage>
</organism>
<reference evidence="8 9" key="1">
    <citation type="submission" date="2019-03" db="EMBL/GenBank/DDBJ databases">
        <title>Genomic Encyclopedia of Type Strains, Phase IV (KMG-IV): sequencing the most valuable type-strain genomes for metagenomic binning, comparative biology and taxonomic classification.</title>
        <authorList>
            <person name="Goeker M."/>
        </authorList>
    </citation>
    <scope>NUCLEOTIDE SEQUENCE [LARGE SCALE GENOMIC DNA]</scope>
    <source>
        <strain evidence="8 9">DSM 23802</strain>
    </source>
</reference>
<comment type="catalytic activity">
    <reaction evidence="7">
        <text>a peptidoglycan chain = a peptidoglycan chain with N-acetyl-1,6-anhydromuramyl-[peptide] at the reducing end + a peptidoglycan chain with N-acetylglucosamine at the non-reducing end.</text>
        <dbReference type="EC" id="4.2.2.29"/>
    </reaction>
</comment>
<dbReference type="OrthoDB" id="9814591at2"/>
<dbReference type="EMBL" id="SMAB01000003">
    <property type="protein sequence ID" value="TCS83804.1"/>
    <property type="molecule type" value="Genomic_DNA"/>
</dbReference>
<dbReference type="RefSeq" id="WP_132767204.1">
    <property type="nucleotide sequence ID" value="NZ_SMAB01000003.1"/>
</dbReference>
<comment type="subcellular location">
    <subcellularLocation>
        <location evidence="7">Cell membrane</location>
        <topology evidence="7">Single-pass membrane protein</topology>
    </subcellularLocation>
</comment>
<proteinExistence type="inferred from homology"/>
<comment type="caution">
    <text evidence="8">The sequence shown here is derived from an EMBL/GenBank/DDBJ whole genome shotgun (WGS) entry which is preliminary data.</text>
</comment>
<sequence>MDLSQKRKWILSISGTVVILAVIIISYVYSQFQPVDSTAVQKVKIEIPPGSTPTKIASILKEHQLIKSEWAFKLYLEYKGDASKLQAGSYQLSKQMSISEIVQQFVSGNVVLDTVRFTIPEGYTILQIADKLSKEGIVNKENFLKLAKEGNFNYDFIKAIPNNANIQYRLEGYLFPDTYVVKKGATEEEIINMMLHQFQKEWKPEWTKVLQNQKMSIHQAVTLASIVEREVSVAKERPIVSGVFYNRLNNKWKLQSCATVQFVLGKQKDRLTFADLAIKNPYNTYINDGLPPGPISNPGIEAIKAAIFPAKHDYFFFVTKKDGSGEHYFSKTFAEHQKYDSDSRLSLKGNW</sequence>
<keyword evidence="9" id="KW-1185">Reference proteome</keyword>
<feature type="site" description="Important for catalytic activity" evidence="7">
    <location>
        <position position="230"/>
    </location>
</feature>
<dbReference type="Gene3D" id="3.30.160.60">
    <property type="entry name" value="Classic Zinc Finger"/>
    <property type="match status" value="1"/>
</dbReference>
<dbReference type="HAMAP" id="MF_02065">
    <property type="entry name" value="MltG"/>
    <property type="match status" value="1"/>
</dbReference>
<comment type="similarity">
    <text evidence="7">Belongs to the transglycosylase MltG family.</text>
</comment>